<evidence type="ECO:0000259" key="6">
    <source>
        <dbReference type="Pfam" id="PF00249"/>
    </source>
</evidence>
<dbReference type="NCBIfam" id="TIGR01557">
    <property type="entry name" value="myb_SHAQKYF"/>
    <property type="match status" value="1"/>
</dbReference>
<evidence type="ECO:0000256" key="4">
    <source>
        <dbReference type="ARBA" id="ARBA00023242"/>
    </source>
</evidence>
<dbReference type="InterPro" id="IPR006447">
    <property type="entry name" value="Myb_dom_plants"/>
</dbReference>
<dbReference type="KEGG" id="cmos:111447141"/>
<feature type="compositionally biased region" description="Basic and acidic residues" evidence="5">
    <location>
        <begin position="110"/>
        <end position="128"/>
    </location>
</feature>
<feature type="region of interest" description="Disordered" evidence="5">
    <location>
        <begin position="83"/>
        <end position="144"/>
    </location>
</feature>
<evidence type="ECO:0000313" key="8">
    <source>
        <dbReference type="RefSeq" id="XP_022941925.1"/>
    </source>
</evidence>
<dbReference type="Gene3D" id="1.10.10.60">
    <property type="entry name" value="Homeodomain-like"/>
    <property type="match status" value="1"/>
</dbReference>
<dbReference type="RefSeq" id="XP_022941927.1">
    <property type="nucleotide sequence ID" value="XM_023086159.1"/>
</dbReference>
<evidence type="ECO:0000256" key="3">
    <source>
        <dbReference type="ARBA" id="ARBA00023163"/>
    </source>
</evidence>
<dbReference type="Proteomes" id="UP000504609">
    <property type="component" value="Unplaced"/>
</dbReference>
<name>A0A6J1FMF8_CUCMO</name>
<dbReference type="GO" id="GO:0003700">
    <property type="term" value="F:DNA-binding transcription factor activity"/>
    <property type="evidence" value="ECO:0007669"/>
    <property type="project" value="InterPro"/>
</dbReference>
<evidence type="ECO:0000256" key="1">
    <source>
        <dbReference type="ARBA" id="ARBA00004123"/>
    </source>
</evidence>
<protein>
    <submittedName>
        <fullName evidence="8 9">Myb family transcription factor At1g14600</fullName>
    </submittedName>
</protein>
<evidence type="ECO:0000313" key="9">
    <source>
        <dbReference type="RefSeq" id="XP_022941926.1"/>
    </source>
</evidence>
<evidence type="ECO:0000256" key="2">
    <source>
        <dbReference type="ARBA" id="ARBA00023015"/>
    </source>
</evidence>
<dbReference type="InterPro" id="IPR001005">
    <property type="entry name" value="SANT/Myb"/>
</dbReference>
<feature type="compositionally biased region" description="Acidic residues" evidence="5">
    <location>
        <begin position="95"/>
        <end position="109"/>
    </location>
</feature>
<dbReference type="RefSeq" id="XP_022941928.1">
    <property type="nucleotide sequence ID" value="XM_023086160.1"/>
</dbReference>
<reference evidence="8 9" key="1">
    <citation type="submission" date="2025-04" db="UniProtKB">
        <authorList>
            <consortium name="RefSeq"/>
        </authorList>
    </citation>
    <scope>IDENTIFICATION</scope>
    <source>
        <tissue evidence="8 9">Young leaves</tissue>
    </source>
</reference>
<dbReference type="AlphaFoldDB" id="A0A6J1FMF8"/>
<keyword evidence="4" id="KW-0539">Nucleus</keyword>
<sequence length="144" mass="16358">MSSRCGRTANARQYIRSKVPRLRWTPELHHSFVLAIQTLGGHQKAAPKLVLQLMDAKGLTISHVKSHLQMYRSVRADMGRQDLNSSTLKRKPSIFEDEEEDEDDWCVEEENARDLGEVAKGGDQEQLKFQRQKAQKSGAGARNK</sequence>
<evidence type="ECO:0000313" key="11">
    <source>
        <dbReference type="RefSeq" id="XP_022941928.1"/>
    </source>
</evidence>
<dbReference type="PANTHER" id="PTHR31314:SF155">
    <property type="entry name" value="GLYCOSYLTRANSFERASE"/>
    <property type="match status" value="1"/>
</dbReference>
<dbReference type="InterPro" id="IPR009057">
    <property type="entry name" value="Homeodomain-like_sf"/>
</dbReference>
<proteinExistence type="predicted"/>
<comment type="subcellular location">
    <subcellularLocation>
        <location evidence="1">Nucleus</location>
    </subcellularLocation>
</comment>
<dbReference type="RefSeq" id="XP_022941926.1">
    <property type="nucleotide sequence ID" value="XM_023086158.1"/>
</dbReference>
<gene>
    <name evidence="8 9 10 11" type="primary">LOC111447141</name>
</gene>
<evidence type="ECO:0000256" key="5">
    <source>
        <dbReference type="SAM" id="MobiDB-lite"/>
    </source>
</evidence>
<dbReference type="FunFam" id="1.10.10.60:FF:000002">
    <property type="entry name" value="Myb family transcription factor"/>
    <property type="match status" value="1"/>
</dbReference>
<dbReference type="GO" id="GO:0005634">
    <property type="term" value="C:nucleus"/>
    <property type="evidence" value="ECO:0007669"/>
    <property type="project" value="UniProtKB-SubCell"/>
</dbReference>
<dbReference type="InterPro" id="IPR046955">
    <property type="entry name" value="PHR1-like"/>
</dbReference>
<evidence type="ECO:0000313" key="7">
    <source>
        <dbReference type="Proteomes" id="UP000504609"/>
    </source>
</evidence>
<organism evidence="7 9">
    <name type="scientific">Cucurbita moschata</name>
    <name type="common">Winter crookneck squash</name>
    <name type="synonym">Cucurbita pepo var. moschata</name>
    <dbReference type="NCBI Taxonomy" id="3662"/>
    <lineage>
        <taxon>Eukaryota</taxon>
        <taxon>Viridiplantae</taxon>
        <taxon>Streptophyta</taxon>
        <taxon>Embryophyta</taxon>
        <taxon>Tracheophyta</taxon>
        <taxon>Spermatophyta</taxon>
        <taxon>Magnoliopsida</taxon>
        <taxon>eudicotyledons</taxon>
        <taxon>Gunneridae</taxon>
        <taxon>Pentapetalae</taxon>
        <taxon>rosids</taxon>
        <taxon>fabids</taxon>
        <taxon>Cucurbitales</taxon>
        <taxon>Cucurbitaceae</taxon>
        <taxon>Cucurbiteae</taxon>
        <taxon>Cucurbita</taxon>
    </lineage>
</organism>
<dbReference type="GeneID" id="111447141"/>
<dbReference type="GO" id="GO:0003677">
    <property type="term" value="F:DNA binding"/>
    <property type="evidence" value="ECO:0007669"/>
    <property type="project" value="InterPro"/>
</dbReference>
<accession>A0A6J1FMF8</accession>
<dbReference type="Pfam" id="PF00249">
    <property type="entry name" value="Myb_DNA-binding"/>
    <property type="match status" value="1"/>
</dbReference>
<keyword evidence="7" id="KW-1185">Reference proteome</keyword>
<dbReference type="PANTHER" id="PTHR31314">
    <property type="entry name" value="MYB FAMILY TRANSCRIPTION FACTOR PHL7-LIKE"/>
    <property type="match status" value="1"/>
</dbReference>
<keyword evidence="3" id="KW-0804">Transcription</keyword>
<feature type="domain" description="Myb-like" evidence="6">
    <location>
        <begin position="21"/>
        <end position="72"/>
    </location>
</feature>
<evidence type="ECO:0000313" key="10">
    <source>
        <dbReference type="RefSeq" id="XP_022941927.1"/>
    </source>
</evidence>
<keyword evidence="2" id="KW-0805">Transcription regulation</keyword>
<dbReference type="RefSeq" id="XP_022941925.1">
    <property type="nucleotide sequence ID" value="XM_023086157.1"/>
</dbReference>
<dbReference type="SUPFAM" id="SSF46689">
    <property type="entry name" value="Homeodomain-like"/>
    <property type="match status" value="1"/>
</dbReference>